<dbReference type="GO" id="GO:0003676">
    <property type="term" value="F:nucleic acid binding"/>
    <property type="evidence" value="ECO:0007669"/>
    <property type="project" value="InterPro"/>
</dbReference>
<proteinExistence type="predicted"/>
<dbReference type="SUPFAM" id="SSF55658">
    <property type="entry name" value="L9 N-domain-like"/>
    <property type="match status" value="1"/>
</dbReference>
<dbReference type="Gene3D" id="3.30.420.10">
    <property type="entry name" value="Ribonuclease H-like superfamily/Ribonuclease H"/>
    <property type="match status" value="1"/>
</dbReference>
<dbReference type="InterPro" id="IPR037056">
    <property type="entry name" value="RNase_H1_N_sf"/>
</dbReference>
<feature type="domain" description="RNase H type-1" evidence="1">
    <location>
        <begin position="194"/>
        <end position="325"/>
    </location>
</feature>
<dbReference type="Pfam" id="PF01693">
    <property type="entry name" value="Cauli_VI"/>
    <property type="match status" value="1"/>
</dbReference>
<dbReference type="PROSITE" id="PS50879">
    <property type="entry name" value="RNASE_H_1"/>
    <property type="match status" value="1"/>
</dbReference>
<dbReference type="AlphaFoldDB" id="A0A7I8K8S0"/>
<dbReference type="InterPro" id="IPR036397">
    <property type="entry name" value="RNaseH_sf"/>
</dbReference>
<dbReference type="PANTHER" id="PTHR46387">
    <property type="entry name" value="POLYNUCLEOTIDYL TRANSFERASE, RIBONUCLEASE H-LIKE SUPERFAMILY PROTEIN"/>
    <property type="match status" value="1"/>
</dbReference>
<evidence type="ECO:0000313" key="2">
    <source>
        <dbReference type="EMBL" id="CAA7394179.1"/>
    </source>
</evidence>
<evidence type="ECO:0000259" key="1">
    <source>
        <dbReference type="PROSITE" id="PS50879"/>
    </source>
</evidence>
<dbReference type="InterPro" id="IPR012337">
    <property type="entry name" value="RNaseH-like_sf"/>
</dbReference>
<dbReference type="InterPro" id="IPR009027">
    <property type="entry name" value="Ribosomal_bL9/RNase_H1_N"/>
</dbReference>
<keyword evidence="3" id="KW-1185">Reference proteome</keyword>
<dbReference type="SUPFAM" id="SSF53098">
    <property type="entry name" value="Ribonuclease H-like"/>
    <property type="match status" value="1"/>
</dbReference>
<dbReference type="CDD" id="cd09279">
    <property type="entry name" value="RNase_HI_like"/>
    <property type="match status" value="1"/>
</dbReference>
<dbReference type="PANTHER" id="PTHR46387:SF40">
    <property type="entry name" value="POLYNUCLEOTIDYL TRANSFERASE, RIBONUCLEASE H-LIKE SUPERFAMILY PROTEIN"/>
    <property type="match status" value="1"/>
</dbReference>
<accession>A0A7I8K8S0</accession>
<evidence type="ECO:0000313" key="3">
    <source>
        <dbReference type="Proteomes" id="UP000663760"/>
    </source>
</evidence>
<gene>
    <name evidence="2" type="ORF">SI8410_04004840</name>
</gene>
<dbReference type="GO" id="GO:0004523">
    <property type="term" value="F:RNA-DNA hybrid ribonuclease activity"/>
    <property type="evidence" value="ECO:0007669"/>
    <property type="project" value="InterPro"/>
</dbReference>
<dbReference type="InterPro" id="IPR002156">
    <property type="entry name" value="RNaseH_domain"/>
</dbReference>
<dbReference type="FunFam" id="3.30.420.10:FF:000076">
    <property type="entry name" value="RBR-type E3 ubiquitin transferase"/>
    <property type="match status" value="1"/>
</dbReference>
<sequence length="333" mass="37118">MKTCSFQEKLYDQGEEIWNGRKTMILFLESSPMEHQESGEKQDAFYVVRKGDLVGVYKSFKECQEQLSSFKNMGQTGLFVESALNKSKNYDVAKSFVVCDPAVSVYKGYSLRKETEKYLASRGLKNAMYTIHSADVREDVFGALVPCSIQASRNACPTPENPCLTNDATGPEPTPADLAVKHTELVEKHSLHSKDISCIIEFDGASKGNPGRAGAGAVIRSEDGTMIYRLREGLGVATNNVAEYRAMILGMRCALKKGFKQIRIQGDSKLVCNQLSGVWRTRHKNLINLNKEAMELKEKFLSFDVRHVKREFNSDADAEANSAVDLPNPRTHT</sequence>
<dbReference type="Gene3D" id="3.40.970.10">
    <property type="entry name" value="Ribonuclease H1, N-terminal domain"/>
    <property type="match status" value="1"/>
</dbReference>
<dbReference type="EMBL" id="LR746267">
    <property type="protein sequence ID" value="CAA7394179.1"/>
    <property type="molecule type" value="Genomic_DNA"/>
</dbReference>
<organism evidence="2 3">
    <name type="scientific">Spirodela intermedia</name>
    <name type="common">Intermediate duckweed</name>
    <dbReference type="NCBI Taxonomy" id="51605"/>
    <lineage>
        <taxon>Eukaryota</taxon>
        <taxon>Viridiplantae</taxon>
        <taxon>Streptophyta</taxon>
        <taxon>Embryophyta</taxon>
        <taxon>Tracheophyta</taxon>
        <taxon>Spermatophyta</taxon>
        <taxon>Magnoliopsida</taxon>
        <taxon>Liliopsida</taxon>
        <taxon>Araceae</taxon>
        <taxon>Lemnoideae</taxon>
        <taxon>Spirodela</taxon>
    </lineage>
</organism>
<name>A0A7I8K8S0_SPIIN</name>
<protein>
    <recommendedName>
        <fullName evidence="1">RNase H type-1 domain-containing protein</fullName>
    </recommendedName>
</protein>
<dbReference type="Pfam" id="PF13456">
    <property type="entry name" value="RVT_3"/>
    <property type="match status" value="1"/>
</dbReference>
<dbReference type="InterPro" id="IPR011320">
    <property type="entry name" value="RNase_H1_N"/>
</dbReference>
<dbReference type="OrthoDB" id="2016287at2759"/>
<reference evidence="2" key="1">
    <citation type="submission" date="2020-02" db="EMBL/GenBank/DDBJ databases">
        <authorList>
            <person name="Scholz U."/>
            <person name="Mascher M."/>
            <person name="Fiebig A."/>
        </authorList>
    </citation>
    <scope>NUCLEOTIDE SEQUENCE</scope>
</reference>
<dbReference type="Proteomes" id="UP000663760">
    <property type="component" value="Chromosome 4"/>
</dbReference>